<sequence>MVSSTLTDLRALAERGDRYDTFTSRTTALRQTHARKPSLIERLNRAGI</sequence>
<name>A0A939KP19_9MICC</name>
<evidence type="ECO:0000313" key="2">
    <source>
        <dbReference type="Proteomes" id="UP000664164"/>
    </source>
</evidence>
<reference evidence="1" key="1">
    <citation type="submission" date="2021-03" db="EMBL/GenBank/DDBJ databases">
        <title>A new species, PO-11, isolated from a karst cave deposit.</title>
        <authorList>
            <person name="Zhaoxiaoyong W."/>
        </authorList>
    </citation>
    <scope>NUCLEOTIDE SEQUENCE</scope>
    <source>
        <strain evidence="1">PO-11</strain>
    </source>
</reference>
<evidence type="ECO:0000313" key="1">
    <source>
        <dbReference type="EMBL" id="MBO1269908.1"/>
    </source>
</evidence>
<dbReference type="AlphaFoldDB" id="A0A939KP19"/>
<comment type="caution">
    <text evidence="1">The sequence shown here is derived from an EMBL/GenBank/DDBJ whole genome shotgun (WGS) entry which is preliminary data.</text>
</comment>
<organism evidence="1 2">
    <name type="scientific">Arthrobacter cavernae</name>
    <dbReference type="NCBI Taxonomy" id="2817681"/>
    <lineage>
        <taxon>Bacteria</taxon>
        <taxon>Bacillati</taxon>
        <taxon>Actinomycetota</taxon>
        <taxon>Actinomycetes</taxon>
        <taxon>Micrococcales</taxon>
        <taxon>Micrococcaceae</taxon>
        <taxon>Arthrobacter</taxon>
    </lineage>
</organism>
<dbReference type="RefSeq" id="WP_207617830.1">
    <property type="nucleotide sequence ID" value="NZ_JAFNLL010000070.1"/>
</dbReference>
<dbReference type="Proteomes" id="UP000664164">
    <property type="component" value="Unassembled WGS sequence"/>
</dbReference>
<protein>
    <submittedName>
        <fullName evidence="1">Uncharacterized protein</fullName>
    </submittedName>
</protein>
<gene>
    <name evidence="1" type="ORF">J1902_18435</name>
</gene>
<proteinExistence type="predicted"/>
<dbReference type="EMBL" id="JAFNLL010000070">
    <property type="protein sequence ID" value="MBO1269908.1"/>
    <property type="molecule type" value="Genomic_DNA"/>
</dbReference>
<keyword evidence="2" id="KW-1185">Reference proteome</keyword>
<accession>A0A939KP19</accession>